<evidence type="ECO:0000256" key="1">
    <source>
        <dbReference type="ARBA" id="ARBA00022676"/>
    </source>
</evidence>
<evidence type="ECO:0000313" key="5">
    <source>
        <dbReference type="Proteomes" id="UP001217776"/>
    </source>
</evidence>
<dbReference type="EMBL" id="JAQNVG010000002">
    <property type="protein sequence ID" value="MDC2234489.1"/>
    <property type="molecule type" value="Genomic_DNA"/>
</dbReference>
<dbReference type="CDD" id="cd00761">
    <property type="entry name" value="Glyco_tranf_GTA_type"/>
    <property type="match status" value="1"/>
</dbReference>
<dbReference type="InterPro" id="IPR001173">
    <property type="entry name" value="Glyco_trans_2-like"/>
</dbReference>
<dbReference type="SUPFAM" id="SSF53448">
    <property type="entry name" value="Nucleotide-diphospho-sugar transferases"/>
    <property type="match status" value="1"/>
</dbReference>
<organism evidence="4 5">
    <name type="scientific">Bacteroides thetaiotaomicron</name>
    <dbReference type="NCBI Taxonomy" id="818"/>
    <lineage>
        <taxon>Bacteria</taxon>
        <taxon>Pseudomonadati</taxon>
        <taxon>Bacteroidota</taxon>
        <taxon>Bacteroidia</taxon>
        <taxon>Bacteroidales</taxon>
        <taxon>Bacteroidaceae</taxon>
        <taxon>Bacteroides</taxon>
    </lineage>
</organism>
<dbReference type="RefSeq" id="WP_008767575.1">
    <property type="nucleotide sequence ID" value="NZ_CAXSMB010000015.1"/>
</dbReference>
<evidence type="ECO:0000256" key="2">
    <source>
        <dbReference type="ARBA" id="ARBA00022679"/>
    </source>
</evidence>
<dbReference type="Gene3D" id="3.90.550.10">
    <property type="entry name" value="Spore Coat Polysaccharide Biosynthesis Protein SpsA, Chain A"/>
    <property type="match status" value="1"/>
</dbReference>
<gene>
    <name evidence="4" type="ORF">PO127_01845</name>
</gene>
<accession>A0AAP3SA37</accession>
<dbReference type="GO" id="GO:0016758">
    <property type="term" value="F:hexosyltransferase activity"/>
    <property type="evidence" value="ECO:0007669"/>
    <property type="project" value="UniProtKB-ARBA"/>
</dbReference>
<keyword evidence="1" id="KW-0328">Glycosyltransferase</keyword>
<keyword evidence="2" id="KW-0808">Transferase</keyword>
<dbReference type="PANTHER" id="PTHR22916">
    <property type="entry name" value="GLYCOSYLTRANSFERASE"/>
    <property type="match status" value="1"/>
</dbReference>
<evidence type="ECO:0000313" key="4">
    <source>
        <dbReference type="EMBL" id="MDC2234489.1"/>
    </source>
</evidence>
<name>A0AAP3SA37_BACT4</name>
<dbReference type="PANTHER" id="PTHR22916:SF51">
    <property type="entry name" value="GLYCOSYLTRANSFERASE EPSH-RELATED"/>
    <property type="match status" value="1"/>
</dbReference>
<sequence>MVRNMNDMNSLYSVSVIIPVHNTAPYLERCVESVRNQTLKNIEIILVENKSQDNSPVLCDEYARRDPRIKVLHLSIAGLSIARNAGLKIASAPYVGFIDSDDYISETMFQDLLDAISSSQAEMAYCNFCYEYEDGKIETVYTDSGHTCIRQPKEVIEDIICEKVSSSSCTKLFKKELFASLLFPEGVFFEDHAVLYKWVAMCTKVVWVDKVYYYYYQRDGSICHTLDMNKHYHFFMAEYPRLDFVKEKRLFSEKERGAIIKMIAQTCFYHFSDFMQEAKFLRDRKQIKDMRVRMRKWLSLPSDEIDKKLYKRIRKITYFWPIYYWKHYARKKRE</sequence>
<evidence type="ECO:0000259" key="3">
    <source>
        <dbReference type="Pfam" id="PF00535"/>
    </source>
</evidence>
<feature type="domain" description="Glycosyltransferase 2-like" evidence="3">
    <location>
        <begin position="15"/>
        <end position="136"/>
    </location>
</feature>
<proteinExistence type="predicted"/>
<reference evidence="4" key="1">
    <citation type="submission" date="2022-10" db="EMBL/GenBank/DDBJ databases">
        <title>Human gut microbiome strain richness.</title>
        <authorList>
            <person name="Chen-Liaw A."/>
        </authorList>
    </citation>
    <scope>NUCLEOTIDE SEQUENCE</scope>
    <source>
        <strain evidence="4">1001283st1_A3_1001283B150304_161114</strain>
    </source>
</reference>
<dbReference type="AlphaFoldDB" id="A0AAP3SA37"/>
<dbReference type="Pfam" id="PF00535">
    <property type="entry name" value="Glycos_transf_2"/>
    <property type="match status" value="1"/>
</dbReference>
<dbReference type="Proteomes" id="UP001217776">
    <property type="component" value="Unassembled WGS sequence"/>
</dbReference>
<protein>
    <submittedName>
        <fullName evidence="4">Glycosyltransferase family 2 protein</fullName>
    </submittedName>
</protein>
<comment type="caution">
    <text evidence="4">The sequence shown here is derived from an EMBL/GenBank/DDBJ whole genome shotgun (WGS) entry which is preliminary data.</text>
</comment>
<dbReference type="InterPro" id="IPR029044">
    <property type="entry name" value="Nucleotide-diphossugar_trans"/>
</dbReference>